<proteinExistence type="predicted"/>
<sequence length="64" mass="7345">MASRLKAPPPMLRSVRWRLYSMMILYSSVPSSIMCRIVSSVSRLESTALRQAGSLSWQMTRLLR</sequence>
<dbReference type="Proteomes" id="UP000314294">
    <property type="component" value="Unassembled WGS sequence"/>
</dbReference>
<accession>A0A4Z2INV8</accession>
<protein>
    <submittedName>
        <fullName evidence="1">Uncharacterized protein</fullName>
    </submittedName>
</protein>
<comment type="caution">
    <text evidence="1">The sequence shown here is derived from an EMBL/GenBank/DDBJ whole genome shotgun (WGS) entry which is preliminary data.</text>
</comment>
<evidence type="ECO:0000313" key="2">
    <source>
        <dbReference type="Proteomes" id="UP000314294"/>
    </source>
</evidence>
<organism evidence="1 2">
    <name type="scientific">Liparis tanakae</name>
    <name type="common">Tanaka's snailfish</name>
    <dbReference type="NCBI Taxonomy" id="230148"/>
    <lineage>
        <taxon>Eukaryota</taxon>
        <taxon>Metazoa</taxon>
        <taxon>Chordata</taxon>
        <taxon>Craniata</taxon>
        <taxon>Vertebrata</taxon>
        <taxon>Euteleostomi</taxon>
        <taxon>Actinopterygii</taxon>
        <taxon>Neopterygii</taxon>
        <taxon>Teleostei</taxon>
        <taxon>Neoteleostei</taxon>
        <taxon>Acanthomorphata</taxon>
        <taxon>Eupercaria</taxon>
        <taxon>Perciformes</taxon>
        <taxon>Cottioidei</taxon>
        <taxon>Cottales</taxon>
        <taxon>Liparidae</taxon>
        <taxon>Liparis</taxon>
    </lineage>
</organism>
<keyword evidence="2" id="KW-1185">Reference proteome</keyword>
<dbReference type="EMBL" id="SRLO01000064">
    <property type="protein sequence ID" value="TNN79511.1"/>
    <property type="molecule type" value="Genomic_DNA"/>
</dbReference>
<gene>
    <name evidence="1" type="ORF">EYF80_010328</name>
</gene>
<name>A0A4Z2INV8_9TELE</name>
<evidence type="ECO:0000313" key="1">
    <source>
        <dbReference type="EMBL" id="TNN79511.1"/>
    </source>
</evidence>
<dbReference type="AlphaFoldDB" id="A0A4Z2INV8"/>
<reference evidence="1 2" key="1">
    <citation type="submission" date="2019-03" db="EMBL/GenBank/DDBJ databases">
        <title>First draft genome of Liparis tanakae, snailfish: a comprehensive survey of snailfish specific genes.</title>
        <authorList>
            <person name="Kim W."/>
            <person name="Song I."/>
            <person name="Jeong J.-H."/>
            <person name="Kim D."/>
            <person name="Kim S."/>
            <person name="Ryu S."/>
            <person name="Song J.Y."/>
            <person name="Lee S.K."/>
        </authorList>
    </citation>
    <scope>NUCLEOTIDE SEQUENCE [LARGE SCALE GENOMIC DNA]</scope>
    <source>
        <tissue evidence="1">Muscle</tissue>
    </source>
</reference>